<dbReference type="RefSeq" id="WP_346756764.1">
    <property type="nucleotide sequence ID" value="NZ_JAUJEB010000001.1"/>
</dbReference>
<comment type="caution">
    <text evidence="4">The sequence shown here is derived from an EMBL/GenBank/DDBJ whole genome shotgun (WGS) entry which is preliminary data.</text>
</comment>
<keyword evidence="4" id="KW-0378">Hydrolase</keyword>
<evidence type="ECO:0000256" key="1">
    <source>
        <dbReference type="SAM" id="MobiDB-lite"/>
    </source>
</evidence>
<sequence>MKKILLITVTFFTSQMVIAQGEYGAKFEQLGTQLPTPNTYRTGSGAPGPDYWQQQADYHINVELDDENQRIIGSETITYTHRAPEPLDYLWVQLDQNVRASNSDSPKIKTLSIRNDSIPTKFFQTYVLDDVDYEGGYQIKSVKDHAGKNLPYVINKTMMRVEIPAPLKTGEQFVLSIDWSYNIYDRMMVDGRGGYEYFPEDGNYAYTIAQWFPRMCVYDDVNGWQNKQFLGRGEFALPFGHYVVNITAPADHVVGATGELQNPQAVLTKEQLARLDKAKKNYDKPVIIISQKDAEANEKSRSKEKKTWIYHADNVRDFAFASSRKYIWDAMAVKIGDKSPLAMSYYPKEGNPLWEKESTIAVANTLKTYSKFTIDYPYPVAISVHAANQGMEYPMICFNYGRPKPDGTYSDHLRRGMIGVIIHEVGHNFFPMIINSDERQWTWMDEGLNTFVELMTKREYYPEYANGSETPQGIVGYMKGEKQFQRPIMTNSENILQFGSNAYSKPSAALVVLRESVMGPELFDHAFKEYARRWAFKHPKPADFFRTLEDASAVDLDWFWKGWFYSTDHVDIAIDEVRWFKVNNDKKQLEKRVKANKKGPLGGVEDKKATEKAIDFSQGAQPIVLTDMLPAYYGEFKNRVDDQAIRESYADANFYEVKLKNKGGLVSPVIIEWTYKDGTKEIEKLPAEIWRKNENEIVKVFSKSKEVANISIDPDQMTADTNTNNNHFPKREENSKFNRFKEKSGK</sequence>
<dbReference type="Gene3D" id="1.10.390.10">
    <property type="entry name" value="Neutral Protease Domain 2"/>
    <property type="match status" value="1"/>
</dbReference>
<dbReference type="SUPFAM" id="SSF55486">
    <property type="entry name" value="Metalloproteases ('zincins'), catalytic domain"/>
    <property type="match status" value="1"/>
</dbReference>
<feature type="region of interest" description="Disordered" evidence="1">
    <location>
        <begin position="715"/>
        <end position="746"/>
    </location>
</feature>
<keyword evidence="4" id="KW-0031">Aminopeptidase</keyword>
<name>A0ABT8L4S5_9BACT</name>
<dbReference type="GO" id="GO:0004177">
    <property type="term" value="F:aminopeptidase activity"/>
    <property type="evidence" value="ECO:0007669"/>
    <property type="project" value="UniProtKB-KW"/>
</dbReference>
<proteinExistence type="predicted"/>
<keyword evidence="2" id="KW-0732">Signal</keyword>
<dbReference type="InterPro" id="IPR014782">
    <property type="entry name" value="Peptidase_M1_dom"/>
</dbReference>
<feature type="compositionally biased region" description="Polar residues" evidence="1">
    <location>
        <begin position="718"/>
        <end position="727"/>
    </location>
</feature>
<dbReference type="CDD" id="cd09604">
    <property type="entry name" value="M1_APN_like"/>
    <property type="match status" value="1"/>
</dbReference>
<dbReference type="Proteomes" id="UP001172083">
    <property type="component" value="Unassembled WGS sequence"/>
</dbReference>
<feature type="compositionally biased region" description="Basic and acidic residues" evidence="1">
    <location>
        <begin position="729"/>
        <end position="746"/>
    </location>
</feature>
<feature type="chain" id="PRO_5047217562" evidence="2">
    <location>
        <begin position="20"/>
        <end position="746"/>
    </location>
</feature>
<protein>
    <submittedName>
        <fullName evidence="4">M1 family metallopeptidase</fullName>
        <ecNumber evidence="4">3.4.11.-</ecNumber>
    </submittedName>
</protein>
<keyword evidence="4" id="KW-0645">Protease</keyword>
<reference evidence="4" key="1">
    <citation type="submission" date="2023-06" db="EMBL/GenBank/DDBJ databases">
        <title>Genomic of Agaribacillus aureum.</title>
        <authorList>
            <person name="Wang G."/>
        </authorList>
    </citation>
    <scope>NUCLEOTIDE SEQUENCE</scope>
    <source>
        <strain evidence="4">BMA12</strain>
    </source>
</reference>
<feature type="signal peptide" evidence="2">
    <location>
        <begin position="1"/>
        <end position="19"/>
    </location>
</feature>
<evidence type="ECO:0000256" key="2">
    <source>
        <dbReference type="SAM" id="SignalP"/>
    </source>
</evidence>
<evidence type="ECO:0000313" key="4">
    <source>
        <dbReference type="EMBL" id="MDN5211431.1"/>
    </source>
</evidence>
<keyword evidence="5" id="KW-1185">Reference proteome</keyword>
<evidence type="ECO:0000313" key="5">
    <source>
        <dbReference type="Proteomes" id="UP001172083"/>
    </source>
</evidence>
<evidence type="ECO:0000259" key="3">
    <source>
        <dbReference type="Pfam" id="PF01433"/>
    </source>
</evidence>
<gene>
    <name evidence="4" type="ORF">QQ020_05195</name>
</gene>
<organism evidence="4 5">
    <name type="scientific">Agaribacillus aureus</name>
    <dbReference type="NCBI Taxonomy" id="3051825"/>
    <lineage>
        <taxon>Bacteria</taxon>
        <taxon>Pseudomonadati</taxon>
        <taxon>Bacteroidota</taxon>
        <taxon>Cytophagia</taxon>
        <taxon>Cytophagales</taxon>
        <taxon>Splendidivirgaceae</taxon>
        <taxon>Agaribacillus</taxon>
    </lineage>
</organism>
<feature type="domain" description="Peptidase M1 membrane alanine aminopeptidase" evidence="3">
    <location>
        <begin position="370"/>
        <end position="563"/>
    </location>
</feature>
<dbReference type="PANTHER" id="PTHR11533:SF174">
    <property type="entry name" value="PUROMYCIN-SENSITIVE AMINOPEPTIDASE-RELATED"/>
    <property type="match status" value="1"/>
</dbReference>
<dbReference type="EMBL" id="JAUJEB010000001">
    <property type="protein sequence ID" value="MDN5211431.1"/>
    <property type="molecule type" value="Genomic_DNA"/>
</dbReference>
<accession>A0ABT8L4S5</accession>
<dbReference type="InterPro" id="IPR050344">
    <property type="entry name" value="Peptidase_M1_aminopeptidases"/>
</dbReference>
<dbReference type="PANTHER" id="PTHR11533">
    <property type="entry name" value="PROTEASE M1 ZINC METALLOPROTEASE"/>
    <property type="match status" value="1"/>
</dbReference>
<dbReference type="EC" id="3.4.11.-" evidence="4"/>
<dbReference type="InterPro" id="IPR027268">
    <property type="entry name" value="Peptidase_M4/M1_CTD_sf"/>
</dbReference>
<dbReference type="Pfam" id="PF01433">
    <property type="entry name" value="Peptidase_M1"/>
    <property type="match status" value="1"/>
</dbReference>